<evidence type="ECO:0000256" key="2">
    <source>
        <dbReference type="ARBA" id="ARBA00022946"/>
    </source>
</evidence>
<feature type="region of interest" description="Disordered" evidence="8">
    <location>
        <begin position="37"/>
        <end position="80"/>
    </location>
</feature>
<keyword evidence="5" id="KW-0687">Ribonucleoprotein</keyword>
<dbReference type="PANTHER" id="PTHR28595:SF1">
    <property type="entry name" value="LARGE RIBOSOMAL SUBUNIT PROTEIN ML54"/>
    <property type="match status" value="1"/>
</dbReference>
<comment type="subcellular location">
    <subcellularLocation>
        <location evidence="1">Mitochondrion</location>
    </subcellularLocation>
</comment>
<protein>
    <recommendedName>
        <fullName evidence="7">Large ribosomal subunit protein mL54</fullName>
    </recommendedName>
</protein>
<dbReference type="Proteomes" id="UP001642406">
    <property type="component" value="Unassembled WGS sequence"/>
</dbReference>
<name>A0ABP0BME8_9PEZI</name>
<evidence type="ECO:0000256" key="4">
    <source>
        <dbReference type="ARBA" id="ARBA00023128"/>
    </source>
</evidence>
<dbReference type="EMBL" id="CAWUHC010000030">
    <property type="protein sequence ID" value="CAK7220265.1"/>
    <property type="molecule type" value="Genomic_DNA"/>
</dbReference>
<dbReference type="InterPro" id="IPR013870">
    <property type="entry name" value="Ribosomal_mL54"/>
</dbReference>
<keyword evidence="3" id="KW-0689">Ribosomal protein</keyword>
<keyword evidence="4" id="KW-0496">Mitochondrion</keyword>
<keyword evidence="10" id="KW-1185">Reference proteome</keyword>
<sequence length="219" mass="23682">MASTMNACRTVLLRRTLALASRACESRPLFNISSSVSSTLRSSPFSTSPASRNASPTAPKEAPSQDAAAASPEADAAPAAISSCPEGTVLQGLNYIKGKTDPVALRDEEYPAWLWDCLDVMKKADAEEEADAGDEFSKSKKQRRMALKRQRELEAKVLATGDLTALAPKIALQHQSLNLTDSGAEADTMAAAARRKELRVALRKERRAKIKESNYLKSM</sequence>
<accession>A0ABP0BME8</accession>
<feature type="compositionally biased region" description="Low complexity" evidence="8">
    <location>
        <begin position="58"/>
        <end position="80"/>
    </location>
</feature>
<comment type="similarity">
    <text evidence="6">Belongs to the mitochondrion-specific ribosomal protein mL54 family.</text>
</comment>
<keyword evidence="2" id="KW-0809">Transit peptide</keyword>
<dbReference type="Pfam" id="PF08561">
    <property type="entry name" value="Ribosomal_L37"/>
    <property type="match status" value="1"/>
</dbReference>
<evidence type="ECO:0000256" key="7">
    <source>
        <dbReference type="ARBA" id="ARBA00035179"/>
    </source>
</evidence>
<comment type="caution">
    <text evidence="9">The sequence shown here is derived from an EMBL/GenBank/DDBJ whole genome shotgun (WGS) entry which is preliminary data.</text>
</comment>
<reference evidence="9 10" key="1">
    <citation type="submission" date="2024-01" db="EMBL/GenBank/DDBJ databases">
        <authorList>
            <person name="Allen C."/>
            <person name="Tagirdzhanova G."/>
        </authorList>
    </citation>
    <scope>NUCLEOTIDE SEQUENCE [LARGE SCALE GENOMIC DNA]</scope>
</reference>
<evidence type="ECO:0000256" key="3">
    <source>
        <dbReference type="ARBA" id="ARBA00022980"/>
    </source>
</evidence>
<evidence type="ECO:0000313" key="9">
    <source>
        <dbReference type="EMBL" id="CAK7220265.1"/>
    </source>
</evidence>
<evidence type="ECO:0000313" key="10">
    <source>
        <dbReference type="Proteomes" id="UP001642406"/>
    </source>
</evidence>
<feature type="compositionally biased region" description="Low complexity" evidence="8">
    <location>
        <begin position="37"/>
        <end position="48"/>
    </location>
</feature>
<evidence type="ECO:0000256" key="5">
    <source>
        <dbReference type="ARBA" id="ARBA00023274"/>
    </source>
</evidence>
<evidence type="ECO:0000256" key="8">
    <source>
        <dbReference type="SAM" id="MobiDB-lite"/>
    </source>
</evidence>
<evidence type="ECO:0000256" key="1">
    <source>
        <dbReference type="ARBA" id="ARBA00004173"/>
    </source>
</evidence>
<dbReference type="PANTHER" id="PTHR28595">
    <property type="entry name" value="39S RIBOSOMAL PROTEIN L54, MITOCHONDRIAL"/>
    <property type="match status" value="1"/>
</dbReference>
<organism evidence="9 10">
    <name type="scientific">Sporothrix bragantina</name>
    <dbReference type="NCBI Taxonomy" id="671064"/>
    <lineage>
        <taxon>Eukaryota</taxon>
        <taxon>Fungi</taxon>
        <taxon>Dikarya</taxon>
        <taxon>Ascomycota</taxon>
        <taxon>Pezizomycotina</taxon>
        <taxon>Sordariomycetes</taxon>
        <taxon>Sordariomycetidae</taxon>
        <taxon>Ophiostomatales</taxon>
        <taxon>Ophiostomataceae</taxon>
        <taxon>Sporothrix</taxon>
    </lineage>
</organism>
<gene>
    <name evidence="9" type="ORF">SBRCBS47491_004129</name>
</gene>
<evidence type="ECO:0000256" key="6">
    <source>
        <dbReference type="ARBA" id="ARBA00033752"/>
    </source>
</evidence>
<proteinExistence type="inferred from homology"/>